<dbReference type="PANTHER" id="PTHR46309:SF5">
    <property type="entry name" value="GNAT FAMILY ACETYLTRANSFERASE"/>
    <property type="match status" value="1"/>
</dbReference>
<sequence length="467" mass="54878">MKQSNNCSRSSTTSPREKNSTFRKKRKPDRNIKYRKPYIIPRENQSSIAIEDFEKLGFSTRRRQRPKNEFKKKIMKATIFSWLIDVGIVQEDVKIFSMDEKNKGKIKRDGILCLCCNKILSVANFLVHKGVICDKPYENVYLAYKKDFSLLYYMTKAWNKLEERKWRKMNVIETKDNASDFYDDACMICADGGILMCCEECNSTYHQVCMGVEDVPEGSWYCPYCVCKFCAEPAHENDWLLDCPQCRKRYHWECHQMIEQRNLDLNSIPIAPFCLRSCKEVCDKLARNMVGKRNELDEGYSWTLLHHMEDGSRMFIEDKHLRTMCNSKLAIARRLMEECFEPIQDSANFNRIDFKGFYTAILEKDDEIISVASLRIHGTKLVEMPFIATSEAYRCKGMCRKLMDAIESALCDLNVENLIIPSIPERIESWIERYGFCHLDESMKKEIMVHNTLMFHDSIIISRWIIK</sequence>
<dbReference type="Pfam" id="PF00628">
    <property type="entry name" value="PHD"/>
    <property type="match status" value="1"/>
</dbReference>
<evidence type="ECO:0000256" key="7">
    <source>
        <dbReference type="SAM" id="MobiDB-lite"/>
    </source>
</evidence>
<evidence type="ECO:0000313" key="11">
    <source>
        <dbReference type="Proteomes" id="UP000231279"/>
    </source>
</evidence>
<dbReference type="PROSITE" id="PS51186">
    <property type="entry name" value="GNAT"/>
    <property type="match status" value="1"/>
</dbReference>
<dbReference type="Pfam" id="PF16135">
    <property type="entry name" value="TDBD"/>
    <property type="match status" value="1"/>
</dbReference>
<dbReference type="InterPro" id="IPR042163">
    <property type="entry name" value="PHF12"/>
</dbReference>
<dbReference type="InterPro" id="IPR019787">
    <property type="entry name" value="Znf_PHD-finger"/>
</dbReference>
<evidence type="ECO:0000256" key="5">
    <source>
        <dbReference type="ARBA" id="ARBA00023242"/>
    </source>
</evidence>
<dbReference type="CDD" id="cd04301">
    <property type="entry name" value="NAT_SF"/>
    <property type="match status" value="1"/>
</dbReference>
<dbReference type="PROSITE" id="PS50016">
    <property type="entry name" value="ZF_PHD_2"/>
    <property type="match status" value="1"/>
</dbReference>
<dbReference type="GO" id="GO:0003714">
    <property type="term" value="F:transcription corepressor activity"/>
    <property type="evidence" value="ECO:0007669"/>
    <property type="project" value="InterPro"/>
</dbReference>
<name>A0A2G9H7P6_9LAMI</name>
<evidence type="ECO:0000313" key="10">
    <source>
        <dbReference type="EMBL" id="PIN13534.1"/>
    </source>
</evidence>
<dbReference type="AlphaFoldDB" id="A0A2G9H7P6"/>
<keyword evidence="2" id="KW-0479">Metal-binding</keyword>
<dbReference type="SUPFAM" id="SSF55729">
    <property type="entry name" value="Acyl-CoA N-acyltransferases (Nat)"/>
    <property type="match status" value="1"/>
</dbReference>
<evidence type="ECO:0000256" key="1">
    <source>
        <dbReference type="ARBA" id="ARBA00004123"/>
    </source>
</evidence>
<dbReference type="EC" id="2.3.1.48" evidence="10"/>
<accession>A0A2G9H7P6</accession>
<dbReference type="OrthoDB" id="429143at2759"/>
<proteinExistence type="predicted"/>
<evidence type="ECO:0000256" key="4">
    <source>
        <dbReference type="ARBA" id="ARBA00022833"/>
    </source>
</evidence>
<reference evidence="11" key="1">
    <citation type="journal article" date="2018" name="Gigascience">
        <title>Genome assembly of the Pink Ipe (Handroanthus impetiginosus, Bignoniaceae), a highly valued, ecologically keystone Neotropical timber forest tree.</title>
        <authorList>
            <person name="Silva-Junior O.B."/>
            <person name="Grattapaglia D."/>
            <person name="Novaes E."/>
            <person name="Collevatti R.G."/>
        </authorList>
    </citation>
    <scope>NUCLEOTIDE SEQUENCE [LARGE SCALE GENOMIC DNA]</scope>
    <source>
        <strain evidence="11">cv. UFG-1</strain>
    </source>
</reference>
<dbReference type="Pfam" id="PF23209">
    <property type="entry name" value="IDM1_C"/>
    <property type="match status" value="1"/>
</dbReference>
<dbReference type="Gene3D" id="3.30.40.10">
    <property type="entry name" value="Zinc/RING finger domain, C3HC4 (zinc finger)"/>
    <property type="match status" value="1"/>
</dbReference>
<dbReference type="InterPro" id="IPR000182">
    <property type="entry name" value="GNAT_dom"/>
</dbReference>
<dbReference type="STRING" id="429701.A0A2G9H7P6"/>
<dbReference type="InterPro" id="IPR056511">
    <property type="entry name" value="IDM1_C"/>
</dbReference>
<evidence type="ECO:0000256" key="2">
    <source>
        <dbReference type="ARBA" id="ARBA00022723"/>
    </source>
</evidence>
<keyword evidence="3 6" id="KW-0863">Zinc-finger</keyword>
<feature type="compositionally biased region" description="Polar residues" evidence="7">
    <location>
        <begin position="1"/>
        <end position="14"/>
    </location>
</feature>
<dbReference type="Gene3D" id="3.40.630.30">
    <property type="match status" value="1"/>
</dbReference>
<keyword evidence="11" id="KW-1185">Reference proteome</keyword>
<keyword evidence="4" id="KW-0862">Zinc</keyword>
<evidence type="ECO:0000259" key="9">
    <source>
        <dbReference type="PROSITE" id="PS51186"/>
    </source>
</evidence>
<evidence type="ECO:0000256" key="3">
    <source>
        <dbReference type="ARBA" id="ARBA00022771"/>
    </source>
</evidence>
<feature type="region of interest" description="Disordered" evidence="7">
    <location>
        <begin position="1"/>
        <end position="35"/>
    </location>
</feature>
<comment type="caution">
    <text evidence="10">The sequence shown here is derived from an EMBL/GenBank/DDBJ whole genome shotgun (WGS) entry which is preliminary data.</text>
</comment>
<dbReference type="InterPro" id="IPR013083">
    <property type="entry name" value="Znf_RING/FYVE/PHD"/>
</dbReference>
<dbReference type="InterPro" id="IPR032308">
    <property type="entry name" value="TDBD"/>
</dbReference>
<evidence type="ECO:0000256" key="6">
    <source>
        <dbReference type="PROSITE-ProRule" id="PRU00146"/>
    </source>
</evidence>
<dbReference type="PANTHER" id="PTHR46309">
    <property type="entry name" value="PHD FINGER PROTEIN 12"/>
    <property type="match status" value="1"/>
</dbReference>
<dbReference type="GO" id="GO:0005634">
    <property type="term" value="C:nucleus"/>
    <property type="evidence" value="ECO:0007669"/>
    <property type="project" value="UniProtKB-SubCell"/>
</dbReference>
<protein>
    <submittedName>
        <fullName evidence="10">Histone acetyltransferase</fullName>
        <ecNumber evidence="10">2.3.1.48</ecNumber>
    </submittedName>
</protein>
<dbReference type="InterPro" id="IPR011011">
    <property type="entry name" value="Znf_FYVE_PHD"/>
</dbReference>
<keyword evidence="5" id="KW-0539">Nucleus</keyword>
<dbReference type="InterPro" id="IPR001965">
    <property type="entry name" value="Znf_PHD"/>
</dbReference>
<dbReference type="GO" id="GO:0006357">
    <property type="term" value="P:regulation of transcription by RNA polymerase II"/>
    <property type="evidence" value="ECO:0007669"/>
    <property type="project" value="TreeGrafter"/>
</dbReference>
<feature type="domain" description="PHD-type" evidence="8">
    <location>
        <begin position="183"/>
        <end position="228"/>
    </location>
</feature>
<evidence type="ECO:0000259" key="8">
    <source>
        <dbReference type="PROSITE" id="PS50016"/>
    </source>
</evidence>
<dbReference type="GO" id="GO:0008270">
    <property type="term" value="F:zinc ion binding"/>
    <property type="evidence" value="ECO:0007669"/>
    <property type="project" value="UniProtKB-KW"/>
</dbReference>
<gene>
    <name evidence="10" type="ORF">CDL12_13846</name>
</gene>
<dbReference type="SUPFAM" id="SSF57903">
    <property type="entry name" value="FYVE/PHD zinc finger"/>
    <property type="match status" value="1"/>
</dbReference>
<dbReference type="SMART" id="SM00249">
    <property type="entry name" value="PHD"/>
    <property type="match status" value="2"/>
</dbReference>
<dbReference type="GO" id="GO:0061733">
    <property type="term" value="F:protein-lysine-acetyltransferase activity"/>
    <property type="evidence" value="ECO:0007669"/>
    <property type="project" value="UniProtKB-EC"/>
</dbReference>
<dbReference type="EMBL" id="NKXS01002457">
    <property type="protein sequence ID" value="PIN13534.1"/>
    <property type="molecule type" value="Genomic_DNA"/>
</dbReference>
<comment type="subcellular location">
    <subcellularLocation>
        <location evidence="1">Nucleus</location>
    </subcellularLocation>
</comment>
<feature type="domain" description="N-acetyltransferase" evidence="9">
    <location>
        <begin position="319"/>
        <end position="459"/>
    </location>
</feature>
<feature type="compositionally biased region" description="Basic residues" evidence="7">
    <location>
        <begin position="21"/>
        <end position="35"/>
    </location>
</feature>
<dbReference type="InterPro" id="IPR016181">
    <property type="entry name" value="Acyl_CoA_acyltransferase"/>
</dbReference>
<dbReference type="Proteomes" id="UP000231279">
    <property type="component" value="Unassembled WGS sequence"/>
</dbReference>
<organism evidence="10 11">
    <name type="scientific">Handroanthus impetiginosus</name>
    <dbReference type="NCBI Taxonomy" id="429701"/>
    <lineage>
        <taxon>Eukaryota</taxon>
        <taxon>Viridiplantae</taxon>
        <taxon>Streptophyta</taxon>
        <taxon>Embryophyta</taxon>
        <taxon>Tracheophyta</taxon>
        <taxon>Spermatophyta</taxon>
        <taxon>Magnoliopsida</taxon>
        <taxon>eudicotyledons</taxon>
        <taxon>Gunneridae</taxon>
        <taxon>Pentapetalae</taxon>
        <taxon>asterids</taxon>
        <taxon>lamiids</taxon>
        <taxon>Lamiales</taxon>
        <taxon>Bignoniaceae</taxon>
        <taxon>Crescentiina</taxon>
        <taxon>Tabebuia alliance</taxon>
        <taxon>Handroanthus</taxon>
    </lineage>
</organism>
<keyword evidence="10" id="KW-0808">Transferase</keyword>
<keyword evidence="10" id="KW-0012">Acyltransferase</keyword>